<dbReference type="AlphaFoldDB" id="A0A5B8XML9"/>
<proteinExistence type="predicted"/>
<dbReference type="RefSeq" id="WP_146957842.1">
    <property type="nucleotide sequence ID" value="NZ_CP042467.1"/>
</dbReference>
<dbReference type="Proteomes" id="UP000321595">
    <property type="component" value="Chromosome"/>
</dbReference>
<protein>
    <submittedName>
        <fullName evidence="1">Uncharacterized protein</fullName>
    </submittedName>
</protein>
<dbReference type="OrthoDB" id="5532422at2"/>
<evidence type="ECO:0000313" key="1">
    <source>
        <dbReference type="EMBL" id="QED26421.1"/>
    </source>
</evidence>
<reference evidence="1 2" key="1">
    <citation type="submission" date="2019-08" db="EMBL/GenBank/DDBJ databases">
        <authorList>
            <person name="Liang Q."/>
        </authorList>
    </citation>
    <scope>NUCLEOTIDE SEQUENCE [LARGE SCALE GENOMIC DNA]</scope>
    <source>
        <strain evidence="1 2">V1718</strain>
    </source>
</reference>
<organism evidence="1 2">
    <name type="scientific">Microvenator marinus</name>
    <dbReference type="NCBI Taxonomy" id="2600177"/>
    <lineage>
        <taxon>Bacteria</taxon>
        <taxon>Deltaproteobacteria</taxon>
        <taxon>Bradymonadales</taxon>
        <taxon>Microvenatoraceae</taxon>
        <taxon>Microvenator</taxon>
    </lineage>
</organism>
<dbReference type="KEGG" id="bbae:FRD01_03990"/>
<name>A0A5B8XML9_9DELT</name>
<dbReference type="EMBL" id="CP042467">
    <property type="protein sequence ID" value="QED26421.1"/>
    <property type="molecule type" value="Genomic_DNA"/>
</dbReference>
<gene>
    <name evidence="1" type="ORF">FRD01_03990</name>
</gene>
<evidence type="ECO:0000313" key="2">
    <source>
        <dbReference type="Proteomes" id="UP000321595"/>
    </source>
</evidence>
<accession>A0A5B8XML9</accession>
<keyword evidence="2" id="KW-1185">Reference proteome</keyword>
<sequence length="128" mass="14026">MDNRIIKLKEQGLSGDGEFVLRIGPDEMQEVALRLMMLLWEITSTVVFSDGGRVIIKVLKVDDDVSNAQVESSHGSLVFFLGKNQVEYLLATLLRAIANGGVASASHIHIEGLKGGAPYDLTILFEHF</sequence>